<evidence type="ECO:0008006" key="4">
    <source>
        <dbReference type="Google" id="ProtNLM"/>
    </source>
</evidence>
<feature type="transmembrane region" description="Helical" evidence="1">
    <location>
        <begin position="26"/>
        <end position="49"/>
    </location>
</feature>
<feature type="transmembrane region" description="Helical" evidence="1">
    <location>
        <begin position="397"/>
        <end position="415"/>
    </location>
</feature>
<dbReference type="OrthoDB" id="484624at2"/>
<evidence type="ECO:0000313" key="2">
    <source>
        <dbReference type="EMBL" id="KGJ86658.1"/>
    </source>
</evidence>
<dbReference type="EMBL" id="JQED01000056">
    <property type="protein sequence ID" value="KGJ86658.1"/>
    <property type="molecule type" value="Genomic_DNA"/>
</dbReference>
<reference evidence="2 3" key="1">
    <citation type="submission" date="2014-08" db="EMBL/GenBank/DDBJ databases">
        <title>Genomic and Phenotypic Diversity of Colwellia psychrerythraea strains from Disparate Marine Basins.</title>
        <authorList>
            <person name="Techtmann S.M."/>
            <person name="Stelling S.C."/>
            <person name="Utturkar S.M."/>
            <person name="Alshibli N."/>
            <person name="Harris A."/>
            <person name="Brown S.D."/>
            <person name="Hazen T.C."/>
        </authorList>
    </citation>
    <scope>NUCLEOTIDE SEQUENCE [LARGE SCALE GENOMIC DNA]</scope>
    <source>
        <strain evidence="2 3">ND2E</strain>
    </source>
</reference>
<protein>
    <recommendedName>
        <fullName evidence="4">Capsular biosynthesis protein</fullName>
    </recommendedName>
</protein>
<name>A0A099KAP7_COLPS</name>
<comment type="caution">
    <text evidence="2">The sequence shown here is derived from an EMBL/GenBank/DDBJ whole genome shotgun (WGS) entry which is preliminary data.</text>
</comment>
<feature type="transmembrane region" description="Helical" evidence="1">
    <location>
        <begin position="125"/>
        <end position="149"/>
    </location>
</feature>
<dbReference type="PANTHER" id="PTHR37422:SF13">
    <property type="entry name" value="LIPOPOLYSACCHARIDE BIOSYNTHESIS PROTEIN PA4999-RELATED"/>
    <property type="match status" value="1"/>
</dbReference>
<feature type="transmembrane region" description="Helical" evidence="1">
    <location>
        <begin position="61"/>
        <end position="82"/>
    </location>
</feature>
<feature type="transmembrane region" description="Helical" evidence="1">
    <location>
        <begin position="219"/>
        <end position="243"/>
    </location>
</feature>
<feature type="transmembrane region" description="Helical" evidence="1">
    <location>
        <begin position="255"/>
        <end position="273"/>
    </location>
</feature>
<keyword evidence="1" id="KW-0472">Membrane</keyword>
<feature type="transmembrane region" description="Helical" evidence="1">
    <location>
        <begin position="339"/>
        <end position="367"/>
    </location>
</feature>
<dbReference type="InterPro" id="IPR051533">
    <property type="entry name" value="WaaL-like"/>
</dbReference>
<dbReference type="RefSeq" id="WP_033095875.1">
    <property type="nucleotide sequence ID" value="NZ_JQED01000056.1"/>
</dbReference>
<dbReference type="AlphaFoldDB" id="A0A099KAP7"/>
<organism evidence="2 3">
    <name type="scientific">Colwellia psychrerythraea</name>
    <name type="common">Vibrio psychroerythus</name>
    <dbReference type="NCBI Taxonomy" id="28229"/>
    <lineage>
        <taxon>Bacteria</taxon>
        <taxon>Pseudomonadati</taxon>
        <taxon>Pseudomonadota</taxon>
        <taxon>Gammaproteobacteria</taxon>
        <taxon>Alteromonadales</taxon>
        <taxon>Colwelliaceae</taxon>
        <taxon>Colwellia</taxon>
    </lineage>
</organism>
<dbReference type="Proteomes" id="UP000029843">
    <property type="component" value="Unassembled WGS sequence"/>
</dbReference>
<proteinExistence type="predicted"/>
<feature type="transmembrane region" description="Helical" evidence="1">
    <location>
        <begin position="102"/>
        <end position="118"/>
    </location>
</feature>
<gene>
    <name evidence="2" type="ORF">ND2E_0830</name>
</gene>
<keyword evidence="1" id="KW-0812">Transmembrane</keyword>
<evidence type="ECO:0000313" key="3">
    <source>
        <dbReference type="Proteomes" id="UP000029843"/>
    </source>
</evidence>
<feature type="transmembrane region" description="Helical" evidence="1">
    <location>
        <begin position="190"/>
        <end position="207"/>
    </location>
</feature>
<accession>A0A099KAP7</accession>
<sequence>MTTKQFMPNSTEERLIWFGLTLTYPFFAFGGLYIMGSVLGWMIFAVVLLRWYVNGKDKSSVIPAITWLWVFGGLFMLLALLIGHSNWDLGVAKTIKSSIGWAKGWALMPLFLFIGTFVDIKPQLIVRAVCIVSFHSLIFALVTIVFYLAGAHGDLFISPLKVIGGPGETFFTVSLFGLNPETGAGRWRFFTPWAPAAGFMACIFLIFTCQEKDNFWRNAGLLGSFVMSLLSQSRAGWVIYIALTPLCFLHKHFKNPMLLILMGLIIPAITLLGEPLFNWISNSYADIKASRPESTRVRKTLEVLALQRWESEAPIWGHGIVERGPKIVEGMPIGSHHTWYGLLFVKGIVGLLALAIPLTFTCIYLFWHSLKSQVCYSATLMLVVFICYSFFENLEILSFIYWPALIWIGIALNPLKSGEKYV</sequence>
<dbReference type="PATRIC" id="fig|28229.4.peg.4325"/>
<keyword evidence="1" id="KW-1133">Transmembrane helix</keyword>
<feature type="transmembrane region" description="Helical" evidence="1">
    <location>
        <begin position="374"/>
        <end position="391"/>
    </location>
</feature>
<evidence type="ECO:0000256" key="1">
    <source>
        <dbReference type="SAM" id="Phobius"/>
    </source>
</evidence>
<dbReference type="PANTHER" id="PTHR37422">
    <property type="entry name" value="TEICHURONIC ACID BIOSYNTHESIS PROTEIN TUAE"/>
    <property type="match status" value="1"/>
</dbReference>